<proteinExistence type="predicted"/>
<gene>
    <name evidence="1" type="primary">CFT1_4</name>
    <name evidence="1" type="ORF">PGT21_032598</name>
</gene>
<reference evidence="1 2" key="1">
    <citation type="submission" date="2019-05" db="EMBL/GenBank/DDBJ databases">
        <title>Emergence of the Ug99 lineage of the wheat stem rust pathogen through somatic hybridization.</title>
        <authorList>
            <person name="Li F."/>
            <person name="Upadhyaya N.M."/>
            <person name="Sperschneider J."/>
            <person name="Matny O."/>
            <person name="Nguyen-Phuc H."/>
            <person name="Mago R."/>
            <person name="Raley C."/>
            <person name="Miller M.E."/>
            <person name="Silverstein K.A.T."/>
            <person name="Henningsen E."/>
            <person name="Hirsch C.D."/>
            <person name="Visser B."/>
            <person name="Pretorius Z.A."/>
            <person name="Steffenson B.J."/>
            <person name="Schwessinger B."/>
            <person name="Dodds P.N."/>
            <person name="Figueroa M."/>
        </authorList>
    </citation>
    <scope>NUCLEOTIDE SEQUENCE [LARGE SCALE GENOMIC DNA]</scope>
    <source>
        <strain evidence="1">21-0</strain>
    </source>
</reference>
<dbReference type="AlphaFoldDB" id="A0A5B0MZL6"/>
<accession>A0A5B0MZL6</accession>
<dbReference type="EMBL" id="VSWC01000131">
    <property type="protein sequence ID" value="KAA1081269.1"/>
    <property type="molecule type" value="Genomic_DNA"/>
</dbReference>
<sequence length="128" mass="14450">MRPMRWDRPLCFEQDGRPLAVGFLDIYPYVTGMRIFNNFLLLGDSVKGIPLEAFKNPTNIESQGGSKLLCRYKFNPSSERLQVKNEAKVIGIFFASLDGSISSLVPSMDAVYKSLQLVQTRLPDTFII</sequence>
<dbReference type="Proteomes" id="UP000324748">
    <property type="component" value="Unassembled WGS sequence"/>
</dbReference>
<organism evidence="1 2">
    <name type="scientific">Puccinia graminis f. sp. tritici</name>
    <dbReference type="NCBI Taxonomy" id="56615"/>
    <lineage>
        <taxon>Eukaryota</taxon>
        <taxon>Fungi</taxon>
        <taxon>Dikarya</taxon>
        <taxon>Basidiomycota</taxon>
        <taxon>Pucciniomycotina</taxon>
        <taxon>Pucciniomycetes</taxon>
        <taxon>Pucciniales</taxon>
        <taxon>Pucciniaceae</taxon>
        <taxon>Puccinia</taxon>
    </lineage>
</organism>
<evidence type="ECO:0000313" key="1">
    <source>
        <dbReference type="EMBL" id="KAA1081269.1"/>
    </source>
</evidence>
<name>A0A5B0MZL6_PUCGR</name>
<dbReference type="OrthoDB" id="6109at2759"/>
<comment type="caution">
    <text evidence="1">The sequence shown here is derived from an EMBL/GenBank/DDBJ whole genome shotgun (WGS) entry which is preliminary data.</text>
</comment>
<keyword evidence="2" id="KW-1185">Reference proteome</keyword>
<evidence type="ECO:0000313" key="2">
    <source>
        <dbReference type="Proteomes" id="UP000324748"/>
    </source>
</evidence>
<protein>
    <submittedName>
        <fullName evidence="1">mRNA cleavage and polyadenylation factor subunit</fullName>
    </submittedName>
</protein>